<proteinExistence type="predicted"/>
<gene>
    <name evidence="2" type="ORF">O0S08_19800</name>
</gene>
<dbReference type="Proteomes" id="UP001164459">
    <property type="component" value="Chromosome"/>
</dbReference>
<feature type="region of interest" description="Disordered" evidence="1">
    <location>
        <begin position="1"/>
        <end position="26"/>
    </location>
</feature>
<reference evidence="2" key="1">
    <citation type="submission" date="2022-11" db="EMBL/GenBank/DDBJ databases">
        <title>Minimal conservation of predation-associated metabolite biosynthetic gene clusters underscores biosynthetic potential of Myxococcota including descriptions for ten novel species: Archangium lansinium sp. nov., Myxococcus landrumus sp. nov., Nannocystis bai.</title>
        <authorList>
            <person name="Ahearne A."/>
            <person name="Stevens C."/>
            <person name="Dowd S."/>
        </authorList>
    </citation>
    <scope>NUCLEOTIDE SEQUENCE</scope>
    <source>
        <strain evidence="2">Fl3</strain>
    </source>
</reference>
<accession>A0ABY7HGH2</accession>
<organism evidence="2 3">
    <name type="scientific">Nannocystis punicea</name>
    <dbReference type="NCBI Taxonomy" id="2995304"/>
    <lineage>
        <taxon>Bacteria</taxon>
        <taxon>Pseudomonadati</taxon>
        <taxon>Myxococcota</taxon>
        <taxon>Polyangia</taxon>
        <taxon>Nannocystales</taxon>
        <taxon>Nannocystaceae</taxon>
        <taxon>Nannocystis</taxon>
    </lineage>
</organism>
<dbReference type="RefSeq" id="WP_269040758.1">
    <property type="nucleotide sequence ID" value="NZ_CP114040.1"/>
</dbReference>
<name>A0ABY7HGH2_9BACT</name>
<evidence type="ECO:0000256" key="1">
    <source>
        <dbReference type="SAM" id="MobiDB-lite"/>
    </source>
</evidence>
<protein>
    <submittedName>
        <fullName evidence="2">Uncharacterized protein</fullName>
    </submittedName>
</protein>
<keyword evidence="3" id="KW-1185">Reference proteome</keyword>
<dbReference type="EMBL" id="CP114040">
    <property type="protein sequence ID" value="WAS98392.1"/>
    <property type="molecule type" value="Genomic_DNA"/>
</dbReference>
<evidence type="ECO:0000313" key="2">
    <source>
        <dbReference type="EMBL" id="WAS98392.1"/>
    </source>
</evidence>
<sequence>MRPIADDPTTVAGITRAEAAPSVGPTAAEGVAATASAGHVTPGEALAAAVAAGDLDPAVAAERLVAATVAAQRPARVSPEAWAAVEREVSALLADDPALADLLAPI</sequence>
<evidence type="ECO:0000313" key="3">
    <source>
        <dbReference type="Proteomes" id="UP001164459"/>
    </source>
</evidence>